<accession>A0A1D1YTV1</accession>
<name>A0A1D1YTV1_9ARAE</name>
<protein>
    <submittedName>
        <fullName evidence="1">DNA ligase</fullName>
    </submittedName>
</protein>
<dbReference type="EMBL" id="GDJX01001672">
    <property type="protein sequence ID" value="JAT66264.1"/>
    <property type="molecule type" value="Transcribed_RNA"/>
</dbReference>
<dbReference type="EMBL" id="GDJX01009926">
    <property type="protein sequence ID" value="JAT58010.1"/>
    <property type="molecule type" value="Transcribed_RNA"/>
</dbReference>
<dbReference type="PANTHER" id="PTHR35497:SF1">
    <property type="entry name" value="ACYL-UDP-N-ACETYLGLUCOSAMINE O-ACYLTRANSFERASE"/>
    <property type="match status" value="1"/>
</dbReference>
<sequence>MRSSELVVRKPSSFSVRQEAARATLRDVRLRGHVYVELREVGKRTIFFCTLCLTPCYSDCSLFDHLHGNLHARRLAAAKATLFGPVPWPFNDGALFFSTTHEPEQHSSVSSSRKDVFFCPNGNDHEVTSKSKDSDLLHSVPTDDNAGVGMVLDCNGYHSSKKDTGVISCTLDFGSCENENNQGDCWSPTVNGQSMPGKRDITCLGMNGCGGNLKLDNQDQCLGIPLVLPGEETSFLRLHFAGYGHVASRICRFDEVTNKVLRIWCAWLGRGDSDDSNMLLMMSKCDFGVVIFSYTYDLGRPSGWDDVNSSLSCGSHLEVEDVGSPRKTIRMSLSDPEDSSEILRGRCGSSDECNGSPKYGNGKTTSFCVEKLEILDSISSRNFRRELRRQKRIAAERLCDICGQPMLVGKDVATLLNRKTGNLACSSRNTNGAFHVFHTSCLVHWILLCEYEMWNPKIPNKKAHRGRKGKKVLEAHMSSVLCPECQGTGMVTEENQLEKPTIPLSEMFLYKLKAIESHKAWMKNPEILHNCSTGLYFSRDSEENLQEQILPMKLLHFYRVDY</sequence>
<dbReference type="GO" id="GO:0016874">
    <property type="term" value="F:ligase activity"/>
    <property type="evidence" value="ECO:0007669"/>
    <property type="project" value="UniProtKB-KW"/>
</dbReference>
<reference evidence="1" key="1">
    <citation type="submission" date="2015-07" db="EMBL/GenBank/DDBJ databases">
        <title>Transcriptome Assembly of Anthurium amnicola.</title>
        <authorList>
            <person name="Suzuki J."/>
        </authorList>
    </citation>
    <scope>NUCLEOTIDE SEQUENCE</scope>
</reference>
<keyword evidence="1" id="KW-0436">Ligase</keyword>
<gene>
    <name evidence="1" type="primary">ligA_65</name>
    <name evidence="2" type="synonym">ligA_60</name>
    <name evidence="1" type="ORF">g.51158</name>
    <name evidence="2" type="ORF">g.51160</name>
</gene>
<dbReference type="AlphaFoldDB" id="A0A1D1YTV1"/>
<evidence type="ECO:0000313" key="1">
    <source>
        <dbReference type="EMBL" id="JAT58010.1"/>
    </source>
</evidence>
<evidence type="ECO:0000313" key="2">
    <source>
        <dbReference type="EMBL" id="JAT66264.1"/>
    </source>
</evidence>
<dbReference type="PANTHER" id="PTHR35497">
    <property type="entry name" value="ACYL-UDP-N-ACETYLGLUCOSAMINE O-ACYLTRANSFERASE"/>
    <property type="match status" value="1"/>
</dbReference>
<proteinExistence type="predicted"/>
<organism evidence="1">
    <name type="scientific">Anthurium amnicola</name>
    <dbReference type="NCBI Taxonomy" id="1678845"/>
    <lineage>
        <taxon>Eukaryota</taxon>
        <taxon>Viridiplantae</taxon>
        <taxon>Streptophyta</taxon>
        <taxon>Embryophyta</taxon>
        <taxon>Tracheophyta</taxon>
        <taxon>Spermatophyta</taxon>
        <taxon>Magnoliopsida</taxon>
        <taxon>Liliopsida</taxon>
        <taxon>Araceae</taxon>
        <taxon>Pothoideae</taxon>
        <taxon>Potheae</taxon>
        <taxon>Anthurium</taxon>
    </lineage>
</organism>